<evidence type="ECO:0000313" key="2">
    <source>
        <dbReference type="EMBL" id="QJA92838.1"/>
    </source>
</evidence>
<reference evidence="1" key="1">
    <citation type="submission" date="2020-03" db="EMBL/GenBank/DDBJ databases">
        <title>The deep terrestrial virosphere.</title>
        <authorList>
            <person name="Holmfeldt K."/>
            <person name="Nilsson E."/>
            <person name="Simone D."/>
            <person name="Lopez-Fernandez M."/>
            <person name="Wu X."/>
            <person name="de Brujin I."/>
            <person name="Lundin D."/>
            <person name="Andersson A."/>
            <person name="Bertilsson S."/>
            <person name="Dopson M."/>
        </authorList>
    </citation>
    <scope>NUCLEOTIDE SEQUENCE</scope>
    <source>
        <strain evidence="2">MM415B04448</strain>
        <strain evidence="1">TM448A00336</strain>
        <strain evidence="3">TM448B00512</strain>
    </source>
</reference>
<gene>
    <name evidence="2" type="ORF">MM415B04448_0006</name>
    <name evidence="1" type="ORF">TM448A00336_0018</name>
    <name evidence="3" type="ORF">TM448B00512_0029</name>
</gene>
<dbReference type="EMBL" id="MT144628">
    <property type="protein sequence ID" value="QJH95762.1"/>
    <property type="molecule type" value="Genomic_DNA"/>
</dbReference>
<evidence type="ECO:0000313" key="1">
    <source>
        <dbReference type="EMBL" id="QJA46169.1"/>
    </source>
</evidence>
<sequence>MAQHKLRFALDEKREAVEQVKRLRGLYKGTVGLYRWTKRSLTRRRDGSDDDGYYIGFGEPVDLPVPLKMACVKIKRVMV</sequence>
<evidence type="ECO:0000313" key="3">
    <source>
        <dbReference type="EMBL" id="QJH95762.1"/>
    </source>
</evidence>
<name>A0A6H1ZFD0_9ZZZZ</name>
<protein>
    <submittedName>
        <fullName evidence="1">Uncharacterized protein</fullName>
    </submittedName>
</protein>
<dbReference type="EMBL" id="MT143100">
    <property type="protein sequence ID" value="QJA92838.1"/>
    <property type="molecule type" value="Genomic_DNA"/>
</dbReference>
<organism evidence="1">
    <name type="scientific">viral metagenome</name>
    <dbReference type="NCBI Taxonomy" id="1070528"/>
    <lineage>
        <taxon>unclassified sequences</taxon>
        <taxon>metagenomes</taxon>
        <taxon>organismal metagenomes</taxon>
    </lineage>
</organism>
<proteinExistence type="predicted"/>
<accession>A0A6H1ZFD0</accession>
<dbReference type="EMBL" id="MT144004">
    <property type="protein sequence ID" value="QJA46169.1"/>
    <property type="molecule type" value="Genomic_DNA"/>
</dbReference>
<dbReference type="AlphaFoldDB" id="A0A6H1ZFD0"/>